<dbReference type="EMBL" id="JBHSGN010000122">
    <property type="protein sequence ID" value="MFC4676177.1"/>
    <property type="molecule type" value="Genomic_DNA"/>
</dbReference>
<dbReference type="RefSeq" id="WP_380000140.1">
    <property type="nucleotide sequence ID" value="NZ_JBHSGN010000122.1"/>
</dbReference>
<gene>
    <name evidence="2" type="ORF">ACFO6W_21045</name>
</gene>
<keyword evidence="3" id="KW-1185">Reference proteome</keyword>
<protein>
    <submittedName>
        <fullName evidence="2">Uncharacterized protein</fullName>
    </submittedName>
</protein>
<proteinExistence type="predicted"/>
<accession>A0ABV9L1Q1</accession>
<evidence type="ECO:0000313" key="3">
    <source>
        <dbReference type="Proteomes" id="UP001596023"/>
    </source>
</evidence>
<comment type="caution">
    <text evidence="2">The sequence shown here is derived from an EMBL/GenBank/DDBJ whole genome shotgun (WGS) entry which is preliminary data.</text>
</comment>
<dbReference type="Proteomes" id="UP001596023">
    <property type="component" value="Unassembled WGS sequence"/>
</dbReference>
<sequence>MAFNLGTLNDIVKERLTNNDNKPKPVVPTQDSEQAVTPPVSSVPASAFDLSQNKPQSAGTVSTDNNNLLPNTGDVSLTDAAGKYAETLLPTSTKTFDSYNVSDDELNAKFGKAPDLSSMIDMINEDVAKKKADSDKARSLSYIPALADIAFLVSDFIGAKGGANVEKREPATGKYNAFVENMTNLYRQAADKRPERVAQFMMENYKNRLNRETLRSNMQKSRYEYDLNLQKQKQAAIKTAYDLAYKDRIIAGKDKEEARKAAEGAAKLEAQKLDREERARHNKAMEDVSGMNARTNRQRANAYESKVKNDIANPKSKGKTVDILDQSTGNIISVPESAWKGSSKQLMADILPVIESDPDYRMMANSIKRGKIKGNVLDEIVKQFINSSPAAMNTVRQMAGMQVADAGDTYEEDFEDY</sequence>
<name>A0ABV9L1Q1_9BACT</name>
<evidence type="ECO:0000313" key="2">
    <source>
        <dbReference type="EMBL" id="MFC4676177.1"/>
    </source>
</evidence>
<reference evidence="3" key="1">
    <citation type="journal article" date="2019" name="Int. J. Syst. Evol. Microbiol.">
        <title>The Global Catalogue of Microorganisms (GCM) 10K type strain sequencing project: providing services to taxonomists for standard genome sequencing and annotation.</title>
        <authorList>
            <consortium name="The Broad Institute Genomics Platform"/>
            <consortium name="The Broad Institute Genome Sequencing Center for Infectious Disease"/>
            <person name="Wu L."/>
            <person name="Ma J."/>
        </authorList>
    </citation>
    <scope>NUCLEOTIDE SEQUENCE [LARGE SCALE GENOMIC DNA]</scope>
    <source>
        <strain evidence="3">CCUG 66188</strain>
    </source>
</reference>
<feature type="compositionally biased region" description="Polar residues" evidence="1">
    <location>
        <begin position="29"/>
        <end position="74"/>
    </location>
</feature>
<feature type="compositionally biased region" description="Basic and acidic residues" evidence="1">
    <location>
        <begin position="14"/>
        <end position="23"/>
    </location>
</feature>
<feature type="region of interest" description="Disordered" evidence="1">
    <location>
        <begin position="14"/>
        <end position="74"/>
    </location>
</feature>
<evidence type="ECO:0000256" key="1">
    <source>
        <dbReference type="SAM" id="MobiDB-lite"/>
    </source>
</evidence>
<organism evidence="2 3">
    <name type="scientific">Dysgonomonas termitidis</name>
    <dbReference type="NCBI Taxonomy" id="1516126"/>
    <lineage>
        <taxon>Bacteria</taxon>
        <taxon>Pseudomonadati</taxon>
        <taxon>Bacteroidota</taxon>
        <taxon>Bacteroidia</taxon>
        <taxon>Bacteroidales</taxon>
        <taxon>Dysgonomonadaceae</taxon>
        <taxon>Dysgonomonas</taxon>
    </lineage>
</organism>